<name>A0A9P6ILB7_9FUNG</name>
<feature type="region of interest" description="Disordered" evidence="1">
    <location>
        <begin position="364"/>
        <end position="465"/>
    </location>
</feature>
<dbReference type="EMBL" id="JAAAHW010010445">
    <property type="protein sequence ID" value="KAF9925925.1"/>
    <property type="molecule type" value="Genomic_DNA"/>
</dbReference>
<feature type="compositionally biased region" description="Polar residues" evidence="1">
    <location>
        <begin position="482"/>
        <end position="495"/>
    </location>
</feature>
<dbReference type="AlphaFoldDB" id="A0A9P6ILB7"/>
<feature type="compositionally biased region" description="Low complexity" evidence="1">
    <location>
        <begin position="391"/>
        <end position="419"/>
    </location>
</feature>
<feature type="region of interest" description="Disordered" evidence="1">
    <location>
        <begin position="214"/>
        <end position="252"/>
    </location>
</feature>
<evidence type="ECO:0000313" key="2">
    <source>
        <dbReference type="EMBL" id="KAF9925925.1"/>
    </source>
</evidence>
<keyword evidence="3" id="KW-1185">Reference proteome</keyword>
<proteinExistence type="predicted"/>
<feature type="compositionally biased region" description="Polar residues" evidence="1">
    <location>
        <begin position="77"/>
        <end position="115"/>
    </location>
</feature>
<feature type="region of interest" description="Disordered" evidence="1">
    <location>
        <begin position="52"/>
        <end position="124"/>
    </location>
</feature>
<feature type="region of interest" description="Disordered" evidence="1">
    <location>
        <begin position="138"/>
        <end position="179"/>
    </location>
</feature>
<feature type="non-terminal residue" evidence="2">
    <location>
        <position position="519"/>
    </location>
</feature>
<accession>A0A9P6ILB7</accession>
<feature type="region of interest" description="Disordered" evidence="1">
    <location>
        <begin position="482"/>
        <end position="507"/>
    </location>
</feature>
<organism evidence="2 3">
    <name type="scientific">Modicella reniformis</name>
    <dbReference type="NCBI Taxonomy" id="1440133"/>
    <lineage>
        <taxon>Eukaryota</taxon>
        <taxon>Fungi</taxon>
        <taxon>Fungi incertae sedis</taxon>
        <taxon>Mucoromycota</taxon>
        <taxon>Mortierellomycotina</taxon>
        <taxon>Mortierellomycetes</taxon>
        <taxon>Mortierellales</taxon>
        <taxon>Mortierellaceae</taxon>
        <taxon>Modicella</taxon>
    </lineage>
</organism>
<feature type="compositionally biased region" description="Low complexity" evidence="1">
    <location>
        <begin position="7"/>
        <end position="22"/>
    </location>
</feature>
<protein>
    <submittedName>
        <fullName evidence="2">Uncharacterized protein</fullName>
    </submittedName>
</protein>
<dbReference type="OrthoDB" id="8062037at2759"/>
<evidence type="ECO:0000313" key="3">
    <source>
        <dbReference type="Proteomes" id="UP000749646"/>
    </source>
</evidence>
<feature type="compositionally biased region" description="Polar residues" evidence="1">
    <location>
        <begin position="219"/>
        <end position="231"/>
    </location>
</feature>
<reference evidence="2" key="1">
    <citation type="journal article" date="2020" name="Fungal Divers.">
        <title>Resolving the Mortierellaceae phylogeny through synthesis of multi-gene phylogenetics and phylogenomics.</title>
        <authorList>
            <person name="Vandepol N."/>
            <person name="Liber J."/>
            <person name="Desiro A."/>
            <person name="Na H."/>
            <person name="Kennedy M."/>
            <person name="Barry K."/>
            <person name="Grigoriev I.V."/>
            <person name="Miller A.N."/>
            <person name="O'Donnell K."/>
            <person name="Stajich J.E."/>
            <person name="Bonito G."/>
        </authorList>
    </citation>
    <scope>NUCLEOTIDE SEQUENCE</scope>
    <source>
        <strain evidence="2">MES-2147</strain>
    </source>
</reference>
<evidence type="ECO:0000256" key="1">
    <source>
        <dbReference type="SAM" id="MobiDB-lite"/>
    </source>
</evidence>
<feature type="compositionally biased region" description="Basic residues" evidence="1">
    <location>
        <begin position="235"/>
        <end position="249"/>
    </location>
</feature>
<dbReference type="Proteomes" id="UP000749646">
    <property type="component" value="Unassembled WGS sequence"/>
</dbReference>
<feature type="region of interest" description="Disordered" evidence="1">
    <location>
        <begin position="1"/>
        <end position="26"/>
    </location>
</feature>
<feature type="compositionally biased region" description="Low complexity" evidence="1">
    <location>
        <begin position="144"/>
        <end position="153"/>
    </location>
</feature>
<feature type="compositionally biased region" description="Polar residues" evidence="1">
    <location>
        <begin position="379"/>
        <end position="390"/>
    </location>
</feature>
<sequence>MYDEQSIRSTRSSSRASSIMAANPPAHGSINAAALLHSVEYMDVDMESIDVAPQQQSSAADEHHESSGSVQPPPSITHESQLETSQPSHVMVSTSEQPTRTSIAMRSGTTRPTQETTSYASSTAAGSDNLSLYASLSNPRGGTSISSSLLPIRPDSDDDDDMEHDMSVQGDAQTQGNTDGLRLRQRRNFDPAVVADLIHDQIVQSLREAVDITPASAEQAPSETNETLQRNHGQDHHHHYYHHHHHHHHDNAQASANVDIETGSSSALNLQAGNPSDHPRATLHRRRLRSSSMRGLLGFQPTDELAADERPNSQTPGSESTANVNTNTPTESDPRLLNGIDRSQFLLSQLPFFIRLIADLSRGIRPPSGTDSEVAGEPTESSGENSPSLESTGSGSTDTDTTFSGTEASSDPTASSPDSGANTRPRRHHTTIRLIQIGGGRARNSAAPTGNESEEGEGRGGQNGHAAEDVGEAVIMFFTETGTENQADMDSNGASDDTETNRTRHRHLSPWVVMTLSGA</sequence>
<feature type="region of interest" description="Disordered" evidence="1">
    <location>
        <begin position="267"/>
        <end position="337"/>
    </location>
</feature>
<comment type="caution">
    <text evidence="2">The sequence shown here is derived from an EMBL/GenBank/DDBJ whole genome shotgun (WGS) entry which is preliminary data.</text>
</comment>
<gene>
    <name evidence="2" type="ORF">BGZ65_007508</name>
</gene>
<feature type="compositionally biased region" description="Polar residues" evidence="1">
    <location>
        <begin position="312"/>
        <end position="331"/>
    </location>
</feature>